<dbReference type="AlphaFoldDB" id="A0A0A9BJW9"/>
<accession>A0A0A9BJW9</accession>
<evidence type="ECO:0000256" key="1">
    <source>
        <dbReference type="SAM" id="MobiDB-lite"/>
    </source>
</evidence>
<dbReference type="EMBL" id="GBRH01238333">
    <property type="protein sequence ID" value="JAD59562.1"/>
    <property type="molecule type" value="Transcribed_RNA"/>
</dbReference>
<sequence length="51" mass="5800">MGRPNAQLSHNGDSIHAWVWFPARSGSDLNPRESTECQTRPLRSFDVPKHL</sequence>
<reference evidence="2" key="2">
    <citation type="journal article" date="2015" name="Data Brief">
        <title>Shoot transcriptome of the giant reed, Arundo donax.</title>
        <authorList>
            <person name="Barrero R.A."/>
            <person name="Guerrero F.D."/>
            <person name="Moolhuijzen P."/>
            <person name="Goolsby J.A."/>
            <person name="Tidwell J."/>
            <person name="Bellgard S.E."/>
            <person name="Bellgard M.I."/>
        </authorList>
    </citation>
    <scope>NUCLEOTIDE SEQUENCE</scope>
    <source>
        <tissue evidence="2">Shoot tissue taken approximately 20 cm above the soil surface</tissue>
    </source>
</reference>
<feature type="region of interest" description="Disordered" evidence="1">
    <location>
        <begin position="28"/>
        <end position="51"/>
    </location>
</feature>
<reference evidence="2" key="1">
    <citation type="submission" date="2014-09" db="EMBL/GenBank/DDBJ databases">
        <authorList>
            <person name="Magalhaes I.L.F."/>
            <person name="Oliveira U."/>
            <person name="Santos F.R."/>
            <person name="Vidigal T.H.D.A."/>
            <person name="Brescovit A.D."/>
            <person name="Santos A.J."/>
        </authorList>
    </citation>
    <scope>NUCLEOTIDE SEQUENCE</scope>
    <source>
        <tissue evidence="2">Shoot tissue taken approximately 20 cm above the soil surface</tissue>
    </source>
</reference>
<organism evidence="2">
    <name type="scientific">Arundo donax</name>
    <name type="common">Giant reed</name>
    <name type="synonym">Donax arundinaceus</name>
    <dbReference type="NCBI Taxonomy" id="35708"/>
    <lineage>
        <taxon>Eukaryota</taxon>
        <taxon>Viridiplantae</taxon>
        <taxon>Streptophyta</taxon>
        <taxon>Embryophyta</taxon>
        <taxon>Tracheophyta</taxon>
        <taxon>Spermatophyta</taxon>
        <taxon>Magnoliopsida</taxon>
        <taxon>Liliopsida</taxon>
        <taxon>Poales</taxon>
        <taxon>Poaceae</taxon>
        <taxon>PACMAD clade</taxon>
        <taxon>Arundinoideae</taxon>
        <taxon>Arundineae</taxon>
        <taxon>Arundo</taxon>
    </lineage>
</organism>
<proteinExistence type="predicted"/>
<evidence type="ECO:0000313" key="2">
    <source>
        <dbReference type="EMBL" id="JAD59562.1"/>
    </source>
</evidence>
<protein>
    <submittedName>
        <fullName evidence="2">Uncharacterized protein</fullName>
    </submittedName>
</protein>
<name>A0A0A9BJW9_ARUDO</name>